<feature type="transmembrane region" description="Helical" evidence="2">
    <location>
        <begin position="329"/>
        <end position="350"/>
    </location>
</feature>
<comment type="caution">
    <text evidence="3">The sequence shown here is derived from an EMBL/GenBank/DDBJ whole genome shotgun (WGS) entry which is preliminary data.</text>
</comment>
<keyword evidence="2" id="KW-0812">Transmembrane</keyword>
<evidence type="ECO:0000313" key="4">
    <source>
        <dbReference type="Proteomes" id="UP001376459"/>
    </source>
</evidence>
<proteinExistence type="predicted"/>
<feature type="transmembrane region" description="Helical" evidence="2">
    <location>
        <begin position="285"/>
        <end position="309"/>
    </location>
</feature>
<protein>
    <recommendedName>
        <fullName evidence="5">Transmembrane protein</fullName>
    </recommendedName>
</protein>
<keyword evidence="2" id="KW-0472">Membrane</keyword>
<sequence>MTTRPSVSRRIAAAVLGVERPGRGPRDATARRDLPYGRRLLAAVLGVRAGARPVPARPKTRARIEEADVSSAGARIDEADASSVGARIDEADASSAGARFETSAETRAGVVTNPRLRPPSQNETSELPTTPVAPLPSVAVEPDSPPHPPVEREESWERVGPEEPPSTPPRRPPRRSYAGVGVRSTPQHLLVEDRRDYERLLDEALYTAPDRQGLTAVGRRLHPEQLRTMALNAIPIITAAAATEYQHYVRVREELRDPAAHPRGSDVTEAVPASNMRAVEETTGAGALAVAVVLTPVLAGTAATIFLGVGHLLELMGRASSFSGGLITTGWVFGAVTAAAVLVAAVGLLLSALRNRPPTETEEYSELSAEVDRAKEAWRAALLERGIHPFLRDALADPGTASAQYRATSSGGRIPQLGYSRPGFSSPEDETEPGPRPNFTGRDFTSPDFTSPDFGGPEHEPE</sequence>
<feature type="compositionally biased region" description="Basic and acidic residues" evidence="1">
    <location>
        <begin position="149"/>
        <end position="161"/>
    </location>
</feature>
<feature type="region of interest" description="Disordered" evidence="1">
    <location>
        <begin position="92"/>
        <end position="185"/>
    </location>
</feature>
<feature type="region of interest" description="Disordered" evidence="1">
    <location>
        <begin position="402"/>
        <end position="462"/>
    </location>
</feature>
<feature type="compositionally biased region" description="Polar residues" evidence="1">
    <location>
        <begin position="119"/>
        <end position="128"/>
    </location>
</feature>
<evidence type="ECO:0008006" key="5">
    <source>
        <dbReference type="Google" id="ProtNLM"/>
    </source>
</evidence>
<dbReference type="Proteomes" id="UP001376459">
    <property type="component" value="Unassembled WGS sequence"/>
</dbReference>
<keyword evidence="4" id="KW-1185">Reference proteome</keyword>
<evidence type="ECO:0000313" key="3">
    <source>
        <dbReference type="EMBL" id="MEJ8668318.1"/>
    </source>
</evidence>
<accession>A0ABU8UIJ0</accession>
<dbReference type="EMBL" id="JBBKAK010000001">
    <property type="protein sequence ID" value="MEJ8668318.1"/>
    <property type="molecule type" value="Genomic_DNA"/>
</dbReference>
<organism evidence="3 4">
    <name type="scientific">Streptomyces machairae</name>
    <dbReference type="NCBI Taxonomy" id="3134109"/>
    <lineage>
        <taxon>Bacteria</taxon>
        <taxon>Bacillati</taxon>
        <taxon>Actinomycetota</taxon>
        <taxon>Actinomycetes</taxon>
        <taxon>Kitasatosporales</taxon>
        <taxon>Streptomycetaceae</taxon>
        <taxon>Streptomyces</taxon>
    </lineage>
</organism>
<feature type="region of interest" description="Disordered" evidence="1">
    <location>
        <begin position="52"/>
        <end position="72"/>
    </location>
</feature>
<feature type="compositionally biased region" description="Polar residues" evidence="1">
    <location>
        <begin position="402"/>
        <end position="411"/>
    </location>
</feature>
<name>A0ABU8UIJ0_9ACTN</name>
<evidence type="ECO:0000256" key="2">
    <source>
        <dbReference type="SAM" id="Phobius"/>
    </source>
</evidence>
<evidence type="ECO:0000256" key="1">
    <source>
        <dbReference type="SAM" id="MobiDB-lite"/>
    </source>
</evidence>
<gene>
    <name evidence="3" type="ORF">WKI71_06365</name>
</gene>
<keyword evidence="2" id="KW-1133">Transmembrane helix</keyword>
<reference evidence="3 4" key="1">
    <citation type="submission" date="2024-03" db="EMBL/GenBank/DDBJ databases">
        <title>Novel Streptomyces species of biotechnological and ecological value are a feature of Machair soil.</title>
        <authorList>
            <person name="Prole J.R."/>
            <person name="Goodfellow M."/>
            <person name="Allenby N."/>
            <person name="Ward A.C."/>
        </authorList>
    </citation>
    <scope>NUCLEOTIDE SEQUENCE [LARGE SCALE GENOMIC DNA]</scope>
    <source>
        <strain evidence="3 4">MS1.AVA.1</strain>
    </source>
</reference>